<dbReference type="GO" id="GO:0003951">
    <property type="term" value="F:NAD+ kinase activity"/>
    <property type="evidence" value="ECO:0007669"/>
    <property type="project" value="UniProtKB-UniRule"/>
</dbReference>
<dbReference type="AlphaFoldDB" id="A0A3A1Y9T8"/>
<evidence type="ECO:0000256" key="5">
    <source>
        <dbReference type="ARBA" id="ARBA00047925"/>
    </source>
</evidence>
<feature type="active site" description="Proton acceptor" evidence="6">
    <location>
        <position position="75"/>
    </location>
</feature>
<keyword evidence="3 6" id="KW-0521">NADP</keyword>
<organism evidence="7 8">
    <name type="scientific">Psittacicella hinzii</name>
    <dbReference type="NCBI Taxonomy" id="2028575"/>
    <lineage>
        <taxon>Bacteria</taxon>
        <taxon>Pseudomonadati</taxon>
        <taxon>Pseudomonadota</taxon>
        <taxon>Gammaproteobacteria</taxon>
        <taxon>Pasteurellales</taxon>
        <taxon>Psittacicellaceae</taxon>
        <taxon>Psittacicella</taxon>
    </lineage>
</organism>
<dbReference type="GO" id="GO:0005737">
    <property type="term" value="C:cytoplasm"/>
    <property type="evidence" value="ECO:0007669"/>
    <property type="project" value="UniProtKB-SubCell"/>
</dbReference>
<evidence type="ECO:0000256" key="2">
    <source>
        <dbReference type="ARBA" id="ARBA00022777"/>
    </source>
</evidence>
<feature type="binding site" evidence="6">
    <location>
        <position position="180"/>
    </location>
    <ligand>
        <name>NAD(+)</name>
        <dbReference type="ChEBI" id="CHEBI:57540"/>
    </ligand>
</feature>
<keyword evidence="6" id="KW-0963">Cytoplasm</keyword>
<dbReference type="GO" id="GO:0006741">
    <property type="term" value="P:NADP+ biosynthetic process"/>
    <property type="evidence" value="ECO:0007669"/>
    <property type="project" value="UniProtKB-UniRule"/>
</dbReference>
<dbReference type="Gene3D" id="2.60.200.30">
    <property type="entry name" value="Probable inorganic polyphosphate/atp-NAD kinase, domain 2"/>
    <property type="match status" value="1"/>
</dbReference>
<dbReference type="InterPro" id="IPR002504">
    <property type="entry name" value="NADK"/>
</dbReference>
<dbReference type="Gene3D" id="3.40.50.10330">
    <property type="entry name" value="Probable inorganic polyphosphate/atp-NAD kinase, domain 1"/>
    <property type="match status" value="1"/>
</dbReference>
<feature type="binding site" evidence="6">
    <location>
        <begin position="75"/>
        <end position="76"/>
    </location>
    <ligand>
        <name>NAD(+)</name>
        <dbReference type="ChEBI" id="CHEBI:57540"/>
    </ligand>
</feature>
<evidence type="ECO:0000256" key="4">
    <source>
        <dbReference type="ARBA" id="ARBA00023027"/>
    </source>
</evidence>
<dbReference type="GO" id="GO:0051287">
    <property type="term" value="F:NAD binding"/>
    <property type="evidence" value="ECO:0007669"/>
    <property type="project" value="UniProtKB-ARBA"/>
</dbReference>
<evidence type="ECO:0000313" key="7">
    <source>
        <dbReference type="EMBL" id="RIY33980.1"/>
    </source>
</evidence>
<comment type="function">
    <text evidence="6">Involved in the regulation of the intracellular balance of NAD and NADP, and is a key enzyme in the biosynthesis of NADP. Catalyzes specifically the phosphorylation on 2'-hydroxyl of the adenosine moiety of NAD to yield NADP.</text>
</comment>
<comment type="caution">
    <text evidence="6">Lacks conserved residue(s) required for the propagation of feature annotation.</text>
</comment>
<sequence length="299" mass="33483">MQENIFNVFAIVGEPRNPNSLITHKQIYNFLKEKGKVVLIEQGLKKQLPEIEEVAFVADEVINQRADLVICVGGDGNMIRAALRFAPHNIPLIGVNKGNLGFLTDIDPQDTSLSLERLLSPENYYIEERNTLEVSFFDEVDHKIEEKVNIFNEIALLGSRDNRILEVEVYVDKKFAFGMRGDGLIVSTPTGSTAYNLSTGGPIVHPLLHAVILTPMNAHTLTSRPVVIPATSEIDILFKKDVTAETFDIYCDGALTHASTATSHISIKSTDFSVKMVHFNDYNYYSILAKKLNWSKRLF</sequence>
<gene>
    <name evidence="6" type="primary">nadK</name>
    <name evidence="7" type="ORF">CKF54_01825</name>
</gene>
<proteinExistence type="inferred from homology"/>
<feature type="binding site" evidence="6">
    <location>
        <position position="80"/>
    </location>
    <ligand>
        <name>NAD(+)</name>
        <dbReference type="ChEBI" id="CHEBI:57540"/>
    </ligand>
</feature>
<dbReference type="PANTHER" id="PTHR20275:SF0">
    <property type="entry name" value="NAD KINASE"/>
    <property type="match status" value="1"/>
</dbReference>
<keyword evidence="1 6" id="KW-0808">Transferase</keyword>
<reference evidence="7 8" key="1">
    <citation type="submission" date="2017-08" db="EMBL/GenBank/DDBJ databases">
        <title>Reclassification of Bisgaard taxon 37 and 44.</title>
        <authorList>
            <person name="Christensen H."/>
        </authorList>
    </citation>
    <scope>NUCLEOTIDE SEQUENCE [LARGE SCALE GENOMIC DNA]</scope>
    <source>
        <strain evidence="7 8">B96_3</strain>
    </source>
</reference>
<evidence type="ECO:0000256" key="6">
    <source>
        <dbReference type="HAMAP-Rule" id="MF_00361"/>
    </source>
</evidence>
<dbReference type="InterPro" id="IPR017438">
    <property type="entry name" value="ATP-NAD_kinase_N"/>
</dbReference>
<keyword evidence="6" id="KW-0547">Nucleotide-binding</keyword>
<comment type="caution">
    <text evidence="7">The sequence shown here is derived from an EMBL/GenBank/DDBJ whole genome shotgun (WGS) entry which is preliminary data.</text>
</comment>
<dbReference type="GO" id="GO:0005524">
    <property type="term" value="F:ATP binding"/>
    <property type="evidence" value="ECO:0007669"/>
    <property type="project" value="UniProtKB-KW"/>
</dbReference>
<evidence type="ECO:0000256" key="3">
    <source>
        <dbReference type="ARBA" id="ARBA00022857"/>
    </source>
</evidence>
<comment type="catalytic activity">
    <reaction evidence="5 6">
        <text>NAD(+) + ATP = ADP + NADP(+) + H(+)</text>
        <dbReference type="Rhea" id="RHEA:18629"/>
        <dbReference type="ChEBI" id="CHEBI:15378"/>
        <dbReference type="ChEBI" id="CHEBI:30616"/>
        <dbReference type="ChEBI" id="CHEBI:57540"/>
        <dbReference type="ChEBI" id="CHEBI:58349"/>
        <dbReference type="ChEBI" id="CHEBI:456216"/>
        <dbReference type="EC" id="2.7.1.23"/>
    </reaction>
</comment>
<dbReference type="GO" id="GO:0019674">
    <property type="term" value="P:NAD+ metabolic process"/>
    <property type="evidence" value="ECO:0007669"/>
    <property type="project" value="InterPro"/>
</dbReference>
<dbReference type="InterPro" id="IPR016064">
    <property type="entry name" value="NAD/diacylglycerol_kinase_sf"/>
</dbReference>
<dbReference type="PANTHER" id="PTHR20275">
    <property type="entry name" value="NAD KINASE"/>
    <property type="match status" value="1"/>
</dbReference>
<dbReference type="OrthoDB" id="9774737at2"/>
<evidence type="ECO:0000256" key="1">
    <source>
        <dbReference type="ARBA" id="ARBA00022679"/>
    </source>
</evidence>
<keyword evidence="6" id="KW-0067">ATP-binding</keyword>
<keyword evidence="8" id="KW-1185">Reference proteome</keyword>
<dbReference type="Pfam" id="PF20143">
    <property type="entry name" value="NAD_kinase_C"/>
    <property type="match status" value="1"/>
</dbReference>
<feature type="binding site" evidence="6">
    <location>
        <position position="182"/>
    </location>
    <ligand>
        <name>NAD(+)</name>
        <dbReference type="ChEBI" id="CHEBI:57540"/>
    </ligand>
</feature>
<name>A0A3A1Y9T8_9GAMM</name>
<feature type="binding site" evidence="6">
    <location>
        <begin position="193"/>
        <end position="198"/>
    </location>
    <ligand>
        <name>NAD(+)</name>
        <dbReference type="ChEBI" id="CHEBI:57540"/>
    </ligand>
</feature>
<dbReference type="EMBL" id="NRHC01000019">
    <property type="protein sequence ID" value="RIY33980.1"/>
    <property type="molecule type" value="Genomic_DNA"/>
</dbReference>
<dbReference type="GO" id="GO:0046872">
    <property type="term" value="F:metal ion binding"/>
    <property type="evidence" value="ECO:0007669"/>
    <property type="project" value="UniProtKB-UniRule"/>
</dbReference>
<protein>
    <recommendedName>
        <fullName evidence="6">NAD kinase</fullName>
        <ecNumber evidence="6">2.7.1.23</ecNumber>
    </recommendedName>
    <alternativeName>
        <fullName evidence="6">ATP-dependent NAD kinase</fullName>
    </alternativeName>
</protein>
<comment type="cofactor">
    <cofactor evidence="6">
        <name>a divalent metal cation</name>
        <dbReference type="ChEBI" id="CHEBI:60240"/>
    </cofactor>
</comment>
<evidence type="ECO:0000313" key="8">
    <source>
        <dbReference type="Proteomes" id="UP000265691"/>
    </source>
</evidence>
<dbReference type="RefSeq" id="WP_119524579.1">
    <property type="nucleotide sequence ID" value="NZ_NRHC01000019.1"/>
</dbReference>
<dbReference type="SUPFAM" id="SSF111331">
    <property type="entry name" value="NAD kinase/diacylglycerol kinase-like"/>
    <property type="match status" value="1"/>
</dbReference>
<feature type="binding site" evidence="6">
    <location>
        <position position="163"/>
    </location>
    <ligand>
        <name>NAD(+)</name>
        <dbReference type="ChEBI" id="CHEBI:57540"/>
    </ligand>
</feature>
<keyword evidence="4 6" id="KW-0520">NAD</keyword>
<dbReference type="EC" id="2.7.1.23" evidence="6"/>
<dbReference type="InterPro" id="IPR017437">
    <property type="entry name" value="ATP-NAD_kinase_PpnK-typ_C"/>
</dbReference>
<dbReference type="Proteomes" id="UP000265691">
    <property type="component" value="Unassembled WGS sequence"/>
</dbReference>
<comment type="similarity">
    <text evidence="6">Belongs to the NAD kinase family.</text>
</comment>
<keyword evidence="2 6" id="KW-0418">Kinase</keyword>
<accession>A0A3A1Y9T8</accession>
<dbReference type="Pfam" id="PF01513">
    <property type="entry name" value="NAD_kinase"/>
    <property type="match status" value="1"/>
</dbReference>
<comment type="subcellular location">
    <subcellularLocation>
        <location evidence="6">Cytoplasm</location>
    </subcellularLocation>
</comment>
<feature type="binding site" evidence="6">
    <location>
        <begin position="152"/>
        <end position="153"/>
    </location>
    <ligand>
        <name>NAD(+)</name>
        <dbReference type="ChEBI" id="CHEBI:57540"/>
    </ligand>
</feature>
<dbReference type="HAMAP" id="MF_00361">
    <property type="entry name" value="NAD_kinase"/>
    <property type="match status" value="1"/>
</dbReference>